<dbReference type="GO" id="GO:0008270">
    <property type="term" value="F:zinc ion binding"/>
    <property type="evidence" value="ECO:0007669"/>
    <property type="project" value="UniProtKB-KW"/>
</dbReference>
<proteinExistence type="predicted"/>
<evidence type="ECO:0000259" key="3">
    <source>
        <dbReference type="PROSITE" id="PS50158"/>
    </source>
</evidence>
<sequence>MIRTDYVSCREFILQLNKQASRCNYGDRLEEQMCDRLVAGINNLTLQRNLLEKKDLTFADARKICEQHDELMKVTSSESVTLFQRQKTRPNRPPLPTSVPKPHHDSSGNEKRISPCLSCRAYHMRSSCGFRNAKCHACGKNGHIRRVCKQPRCNLAQPTAANDTNLLLSLRSESQRTQFLYTDMTLQSSTAHKFIVDTGSMESIISIAVLRSIFPQAKIHPTSVQILGVTEHKLPLIGEVSLMVHYKEHRLVPIRFLIAKNSPSILGLIAIRELNHCVLLHTYTISNMHIYLQHLVVKCSNNTGGMNVKPAKLEVDGEPIFLKRRVIPYGQRDGVLQALEKIERDGTITRVTSSTWATPIVNSIKSDSKTPINP</sequence>
<evidence type="ECO:0000313" key="5">
    <source>
        <dbReference type="Proteomes" id="UP000272942"/>
    </source>
</evidence>
<dbReference type="OrthoDB" id="5978043at2759"/>
<gene>
    <name evidence="4" type="ORF">ECPE_LOCUS5928</name>
</gene>
<dbReference type="WBParaSite" id="ECPE_0000594101-mRNA-1">
    <property type="protein sequence ID" value="ECPE_0000594101-mRNA-1"/>
    <property type="gene ID" value="ECPE_0000594101"/>
</dbReference>
<organism evidence="6">
    <name type="scientific">Echinostoma caproni</name>
    <dbReference type="NCBI Taxonomy" id="27848"/>
    <lineage>
        <taxon>Eukaryota</taxon>
        <taxon>Metazoa</taxon>
        <taxon>Spiralia</taxon>
        <taxon>Lophotrochozoa</taxon>
        <taxon>Platyhelminthes</taxon>
        <taxon>Trematoda</taxon>
        <taxon>Digenea</taxon>
        <taxon>Plagiorchiida</taxon>
        <taxon>Echinostomata</taxon>
        <taxon>Echinostomatoidea</taxon>
        <taxon>Echinostomatidae</taxon>
        <taxon>Echinostoma</taxon>
    </lineage>
</organism>
<dbReference type="PANTHER" id="PTHR37984">
    <property type="entry name" value="PROTEIN CBG26694"/>
    <property type="match status" value="1"/>
</dbReference>
<keyword evidence="1" id="KW-0479">Metal-binding</keyword>
<dbReference type="InterPro" id="IPR001878">
    <property type="entry name" value="Znf_CCHC"/>
</dbReference>
<dbReference type="PROSITE" id="PS50158">
    <property type="entry name" value="ZF_CCHC"/>
    <property type="match status" value="1"/>
</dbReference>
<evidence type="ECO:0000313" key="4">
    <source>
        <dbReference type="EMBL" id="VDP76928.1"/>
    </source>
</evidence>
<dbReference type="InterPro" id="IPR050951">
    <property type="entry name" value="Retrovirus_Pol_polyprotein"/>
</dbReference>
<evidence type="ECO:0000256" key="1">
    <source>
        <dbReference type="PROSITE-ProRule" id="PRU00047"/>
    </source>
</evidence>
<dbReference type="Proteomes" id="UP000272942">
    <property type="component" value="Unassembled WGS sequence"/>
</dbReference>
<evidence type="ECO:0000313" key="6">
    <source>
        <dbReference type="WBParaSite" id="ECPE_0000594101-mRNA-1"/>
    </source>
</evidence>
<dbReference type="PANTHER" id="PTHR37984:SF9">
    <property type="entry name" value="INTEGRASE CATALYTIC DOMAIN-CONTAINING PROTEIN"/>
    <property type="match status" value="1"/>
</dbReference>
<keyword evidence="1" id="KW-0863">Zinc-finger</keyword>
<feature type="region of interest" description="Disordered" evidence="2">
    <location>
        <begin position="81"/>
        <end position="111"/>
    </location>
</feature>
<feature type="domain" description="CCHC-type" evidence="3">
    <location>
        <begin position="134"/>
        <end position="150"/>
    </location>
</feature>
<keyword evidence="1" id="KW-0862">Zinc</keyword>
<name>A0A183AG43_9TREM</name>
<keyword evidence="5" id="KW-1185">Reference proteome</keyword>
<dbReference type="GO" id="GO:0003676">
    <property type="term" value="F:nucleic acid binding"/>
    <property type="evidence" value="ECO:0007669"/>
    <property type="project" value="InterPro"/>
</dbReference>
<accession>A0A183AG43</accession>
<feature type="compositionally biased region" description="Basic and acidic residues" evidence="2">
    <location>
        <begin position="102"/>
        <end position="111"/>
    </location>
</feature>
<dbReference type="AlphaFoldDB" id="A0A183AG43"/>
<reference evidence="4 5" key="2">
    <citation type="submission" date="2018-11" db="EMBL/GenBank/DDBJ databases">
        <authorList>
            <consortium name="Pathogen Informatics"/>
        </authorList>
    </citation>
    <scope>NUCLEOTIDE SEQUENCE [LARGE SCALE GENOMIC DNA]</scope>
    <source>
        <strain evidence="4 5">Egypt</strain>
    </source>
</reference>
<evidence type="ECO:0000256" key="2">
    <source>
        <dbReference type="SAM" id="MobiDB-lite"/>
    </source>
</evidence>
<protein>
    <submittedName>
        <fullName evidence="6">CCHC-type domain-containing protein</fullName>
    </submittedName>
</protein>
<dbReference type="EMBL" id="UZAN01042850">
    <property type="protein sequence ID" value="VDP76928.1"/>
    <property type="molecule type" value="Genomic_DNA"/>
</dbReference>
<reference evidence="6" key="1">
    <citation type="submission" date="2016-06" db="UniProtKB">
        <authorList>
            <consortium name="WormBaseParasite"/>
        </authorList>
    </citation>
    <scope>IDENTIFICATION</scope>
</reference>